<evidence type="ECO:0000256" key="8">
    <source>
        <dbReference type="SAM" id="Phobius"/>
    </source>
</evidence>
<evidence type="ECO:0000256" key="1">
    <source>
        <dbReference type="ARBA" id="ARBA00004651"/>
    </source>
</evidence>
<comment type="caution">
    <text evidence="9">The sequence shown here is derived from an EMBL/GenBank/DDBJ whole genome shotgun (WGS) entry which is preliminary data.</text>
</comment>
<feature type="transmembrane region" description="Helical" evidence="8">
    <location>
        <begin position="30"/>
        <end position="52"/>
    </location>
</feature>
<dbReference type="STRING" id="679197.HMPREF9336_01811"/>
<dbReference type="eggNOG" id="COG1006">
    <property type="taxonomic scope" value="Bacteria"/>
</dbReference>
<evidence type="ECO:0000256" key="5">
    <source>
        <dbReference type="ARBA" id="ARBA00022989"/>
    </source>
</evidence>
<dbReference type="PANTHER" id="PTHR34583:SF2">
    <property type="entry name" value="ANTIPORTER SUBUNIT MNHC2-RELATED"/>
    <property type="match status" value="1"/>
</dbReference>
<evidence type="ECO:0000256" key="7">
    <source>
        <dbReference type="SAM" id="MobiDB-lite"/>
    </source>
</evidence>
<evidence type="ECO:0008006" key="11">
    <source>
        <dbReference type="Google" id="ProtNLM"/>
    </source>
</evidence>
<feature type="region of interest" description="Disordered" evidence="7">
    <location>
        <begin position="104"/>
        <end position="145"/>
    </location>
</feature>
<evidence type="ECO:0000256" key="3">
    <source>
        <dbReference type="ARBA" id="ARBA00022475"/>
    </source>
</evidence>
<name>E5XQN9_SEGRC</name>
<gene>
    <name evidence="9" type="ORF">HMPREF9336_01811</name>
</gene>
<evidence type="ECO:0000313" key="9">
    <source>
        <dbReference type="EMBL" id="EFV13352.1"/>
    </source>
</evidence>
<dbReference type="AlphaFoldDB" id="E5XQN9"/>
<accession>E5XQN9</accession>
<dbReference type="EMBL" id="ACZI02000002">
    <property type="protein sequence ID" value="EFV13352.1"/>
    <property type="molecule type" value="Genomic_DNA"/>
</dbReference>
<feature type="transmembrane region" description="Helical" evidence="8">
    <location>
        <begin position="6"/>
        <end position="23"/>
    </location>
</feature>
<reference evidence="9 10" key="1">
    <citation type="journal article" date="2011" name="Stand. Genomic Sci.">
        <title>High quality draft genome sequence of Segniliparus rugosus CDC 945(T)= (ATCC BAA-974(T)).</title>
        <authorList>
            <person name="Earl A.M."/>
            <person name="Desjardins C.A."/>
            <person name="Fitzgerald M.G."/>
            <person name="Arachchi H.M."/>
            <person name="Zeng Q."/>
            <person name="Mehta T."/>
            <person name="Griggs A."/>
            <person name="Birren B.W."/>
            <person name="Toney N.C."/>
            <person name="Carr J."/>
            <person name="Posey J."/>
            <person name="Butler W.R."/>
        </authorList>
    </citation>
    <scope>NUCLEOTIDE SEQUENCE [LARGE SCALE GENOMIC DNA]</scope>
    <source>
        <strain evidence="10">ATCC BAA-974 / DSM 45345 / CCUG 50838 / CIP 108380 / JCM 13579 / CDC 945</strain>
    </source>
</reference>
<keyword evidence="4 8" id="KW-0812">Transmembrane</keyword>
<evidence type="ECO:0000256" key="2">
    <source>
        <dbReference type="ARBA" id="ARBA00010388"/>
    </source>
</evidence>
<dbReference type="RefSeq" id="WP_007469617.1">
    <property type="nucleotide sequence ID" value="NZ_KI391953.1"/>
</dbReference>
<dbReference type="Gene3D" id="1.10.287.3510">
    <property type="match status" value="1"/>
</dbReference>
<dbReference type="InterPro" id="IPR039428">
    <property type="entry name" value="NUOK/Mnh_C1-like"/>
</dbReference>
<evidence type="ECO:0000313" key="10">
    <source>
        <dbReference type="Proteomes" id="UP000004816"/>
    </source>
</evidence>
<keyword evidence="5 8" id="KW-1133">Transmembrane helix</keyword>
<organism evidence="9 10">
    <name type="scientific">Segniliparus rugosus (strain ATCC BAA-974 / DSM 45345 / CCUG 50838 / CIP 108380 / JCM 13579 / CDC 945)</name>
    <dbReference type="NCBI Taxonomy" id="679197"/>
    <lineage>
        <taxon>Bacteria</taxon>
        <taxon>Bacillati</taxon>
        <taxon>Actinomycetota</taxon>
        <taxon>Actinomycetes</taxon>
        <taxon>Mycobacteriales</taxon>
        <taxon>Segniliparaceae</taxon>
        <taxon>Segniliparus</taxon>
    </lineage>
</organism>
<protein>
    <recommendedName>
        <fullName evidence="11">Na(+)/H(+) antiporter subunit C</fullName>
    </recommendedName>
</protein>
<dbReference type="PANTHER" id="PTHR34583">
    <property type="entry name" value="ANTIPORTER SUBUNIT MNHC2-RELATED"/>
    <property type="match status" value="1"/>
</dbReference>
<keyword evidence="3" id="KW-1003">Cell membrane</keyword>
<dbReference type="InterPro" id="IPR050601">
    <property type="entry name" value="CPA3_antiporter_subunitC"/>
</dbReference>
<feature type="transmembrane region" description="Helical" evidence="8">
    <location>
        <begin position="72"/>
        <end position="96"/>
    </location>
</feature>
<comment type="subcellular location">
    <subcellularLocation>
        <location evidence="1">Cell membrane</location>
        <topology evidence="1">Multi-pass membrane protein</topology>
    </subcellularLocation>
</comment>
<evidence type="ECO:0000256" key="6">
    <source>
        <dbReference type="ARBA" id="ARBA00023136"/>
    </source>
</evidence>
<dbReference type="GO" id="GO:0005886">
    <property type="term" value="C:plasma membrane"/>
    <property type="evidence" value="ECO:0007669"/>
    <property type="project" value="UniProtKB-SubCell"/>
</dbReference>
<feature type="compositionally biased region" description="Basic and acidic residues" evidence="7">
    <location>
        <begin position="130"/>
        <end position="145"/>
    </location>
</feature>
<dbReference type="Proteomes" id="UP000004816">
    <property type="component" value="Unassembled WGS sequence"/>
</dbReference>
<dbReference type="Pfam" id="PF00420">
    <property type="entry name" value="Oxidored_q2"/>
    <property type="match status" value="1"/>
</dbReference>
<comment type="similarity">
    <text evidence="2">Belongs to the CPA3 antiporters (TC 2.A.63) subunit C family.</text>
</comment>
<evidence type="ECO:0000256" key="4">
    <source>
        <dbReference type="ARBA" id="ARBA00022692"/>
    </source>
</evidence>
<keyword evidence="6 8" id="KW-0472">Membrane</keyword>
<dbReference type="NCBIfam" id="NF005929">
    <property type="entry name" value="PRK07946.1"/>
    <property type="match status" value="1"/>
</dbReference>
<proteinExistence type="inferred from homology"/>
<keyword evidence="10" id="KW-1185">Reference proteome</keyword>
<dbReference type="OrthoDB" id="9799219at2"/>
<sequence length="145" mass="15102">MSANLTLVVLIGLLGATGVNLLLRRTLTKMLIGTILLGNAVNLLILASGGPSGSPPIVGDSSEGKAQDADPLAQAMILTAIVISLGVAAFVLALAYRSYRLQTDEDVDDDAEDEIVAQRAETEDSEPDDEPAKVDVGDTEGQLRT</sequence>
<dbReference type="HOGENOM" id="CLU_082058_0_2_11"/>
<feature type="compositionally biased region" description="Acidic residues" evidence="7">
    <location>
        <begin position="104"/>
        <end position="115"/>
    </location>
</feature>